<reference evidence="1 2" key="1">
    <citation type="journal article" date="2011" name="J. Bacteriol.">
        <title>Genome sequence of Chthoniobacter flavus Ellin428, an aerobic heterotrophic soil bacterium.</title>
        <authorList>
            <person name="Kant R."/>
            <person name="van Passel M.W."/>
            <person name="Palva A."/>
            <person name="Lucas S."/>
            <person name="Lapidus A."/>
            <person name="Glavina Del Rio T."/>
            <person name="Dalin E."/>
            <person name="Tice H."/>
            <person name="Bruce D."/>
            <person name="Goodwin L."/>
            <person name="Pitluck S."/>
            <person name="Larimer F.W."/>
            <person name="Land M.L."/>
            <person name="Hauser L."/>
            <person name="Sangwan P."/>
            <person name="de Vos W.M."/>
            <person name="Janssen P.H."/>
            <person name="Smidt H."/>
        </authorList>
    </citation>
    <scope>NUCLEOTIDE SEQUENCE [LARGE SCALE GENOMIC DNA]</scope>
    <source>
        <strain evidence="1 2">Ellin428</strain>
    </source>
</reference>
<keyword evidence="2" id="KW-1185">Reference proteome</keyword>
<accession>B4CXY2</accession>
<evidence type="ECO:0000313" key="1">
    <source>
        <dbReference type="EMBL" id="EDY21130.1"/>
    </source>
</evidence>
<proteinExistence type="predicted"/>
<dbReference type="Proteomes" id="UP000005824">
    <property type="component" value="Unassembled WGS sequence"/>
</dbReference>
<dbReference type="RefSeq" id="WP_006978749.1">
    <property type="nucleotide sequence ID" value="NZ_ABVL01000003.1"/>
</dbReference>
<dbReference type="STRING" id="497964.CfE428DRAFT_1423"/>
<dbReference type="AlphaFoldDB" id="B4CXY2"/>
<protein>
    <submittedName>
        <fullName evidence="1">Uncharacterized protein</fullName>
    </submittedName>
</protein>
<evidence type="ECO:0000313" key="2">
    <source>
        <dbReference type="Proteomes" id="UP000005824"/>
    </source>
</evidence>
<name>B4CXY2_9BACT</name>
<dbReference type="EMBL" id="ABVL01000003">
    <property type="protein sequence ID" value="EDY21130.1"/>
    <property type="molecule type" value="Genomic_DNA"/>
</dbReference>
<sequence length="70" mass="7730">MSLQELQEEIARLSPEDRAKLRAHMDSLDIFSDPQAMREWTLANRAAAAGAVVSRDEAIAKLKAGGRHLD</sequence>
<dbReference type="InParanoid" id="B4CXY2"/>
<organism evidence="1 2">
    <name type="scientific">Chthoniobacter flavus Ellin428</name>
    <dbReference type="NCBI Taxonomy" id="497964"/>
    <lineage>
        <taxon>Bacteria</taxon>
        <taxon>Pseudomonadati</taxon>
        <taxon>Verrucomicrobiota</taxon>
        <taxon>Spartobacteria</taxon>
        <taxon>Chthoniobacterales</taxon>
        <taxon>Chthoniobacteraceae</taxon>
        <taxon>Chthoniobacter</taxon>
    </lineage>
</organism>
<comment type="caution">
    <text evidence="1">The sequence shown here is derived from an EMBL/GenBank/DDBJ whole genome shotgun (WGS) entry which is preliminary data.</text>
</comment>
<gene>
    <name evidence="1" type="ORF">CfE428DRAFT_1423</name>
</gene>